<organism evidence="1 2">
    <name type="scientific">Trichomonas vaginalis (strain ATCC PRA-98 / G3)</name>
    <dbReference type="NCBI Taxonomy" id="412133"/>
    <lineage>
        <taxon>Eukaryota</taxon>
        <taxon>Metamonada</taxon>
        <taxon>Parabasalia</taxon>
        <taxon>Trichomonadida</taxon>
        <taxon>Trichomonadidae</taxon>
        <taxon>Trichomonas</taxon>
    </lineage>
</organism>
<reference evidence="1" key="1">
    <citation type="submission" date="2006-10" db="EMBL/GenBank/DDBJ databases">
        <authorList>
            <person name="Amadeo P."/>
            <person name="Zhao Q."/>
            <person name="Wortman J."/>
            <person name="Fraser-Liggett C."/>
            <person name="Carlton J."/>
        </authorList>
    </citation>
    <scope>NUCLEOTIDE SEQUENCE</scope>
    <source>
        <strain evidence="1">G3</strain>
    </source>
</reference>
<evidence type="ECO:0000313" key="2">
    <source>
        <dbReference type="Proteomes" id="UP000001542"/>
    </source>
</evidence>
<dbReference type="VEuPathDB" id="TrichDB:TVAG_362550"/>
<sequence>MFFAITSLGISKILPFKTLHGPRYFPKHGPFVPLLPGYEKIGQYIPPSYRIAEKNGPYFQEDENGWLKKLAKRIGVGATIGLPFQETEENGMMLDLYKSILKQEILKALYGQEAEENGIRFPGPRPTRPDPIFPGPIYIQKAEKNAFRPIPMHPPPYFQEDENGWFKKLAKRVGVGAAIKILLQEAEENGPFEPIPIHPPPHFQEDENGWLKKLAKRVGVGAAMKILLQEAEENSKWTRFRDRHLKPAIISILQRNEDEDENSLWTKIRDGVIKPAVIKAILLQEQEENFRQHKEPIKANQMEITPPERPYPITLKPVAPGIMIGI</sequence>
<dbReference type="KEGG" id="tva:4769834"/>
<protein>
    <submittedName>
        <fullName evidence="1">Uncharacterized protein</fullName>
    </submittedName>
</protein>
<name>A2E633_TRIV3</name>
<dbReference type="AlphaFoldDB" id="A2E633"/>
<gene>
    <name evidence="1" type="ORF">TVAG_362550</name>
</gene>
<accession>A2E633</accession>
<dbReference type="RefSeq" id="XP_001324098.1">
    <property type="nucleotide sequence ID" value="XM_001324063.1"/>
</dbReference>
<evidence type="ECO:0000313" key="1">
    <source>
        <dbReference type="EMBL" id="EAY11875.1"/>
    </source>
</evidence>
<proteinExistence type="predicted"/>
<keyword evidence="2" id="KW-1185">Reference proteome</keyword>
<dbReference type="Proteomes" id="UP000001542">
    <property type="component" value="Unassembled WGS sequence"/>
</dbReference>
<dbReference type="VEuPathDB" id="TrichDB:TVAGG3_0366150"/>
<dbReference type="EMBL" id="DS113311">
    <property type="protein sequence ID" value="EAY11875.1"/>
    <property type="molecule type" value="Genomic_DNA"/>
</dbReference>
<reference evidence="1" key="2">
    <citation type="journal article" date="2007" name="Science">
        <title>Draft genome sequence of the sexually transmitted pathogen Trichomonas vaginalis.</title>
        <authorList>
            <person name="Carlton J.M."/>
            <person name="Hirt R.P."/>
            <person name="Silva J.C."/>
            <person name="Delcher A.L."/>
            <person name="Schatz M."/>
            <person name="Zhao Q."/>
            <person name="Wortman J.R."/>
            <person name="Bidwell S.L."/>
            <person name="Alsmark U.C.M."/>
            <person name="Besteiro S."/>
            <person name="Sicheritz-Ponten T."/>
            <person name="Noel C.J."/>
            <person name="Dacks J.B."/>
            <person name="Foster P.G."/>
            <person name="Simillion C."/>
            <person name="Van de Peer Y."/>
            <person name="Miranda-Saavedra D."/>
            <person name="Barton G.J."/>
            <person name="Westrop G.D."/>
            <person name="Mueller S."/>
            <person name="Dessi D."/>
            <person name="Fiori P.L."/>
            <person name="Ren Q."/>
            <person name="Paulsen I."/>
            <person name="Zhang H."/>
            <person name="Bastida-Corcuera F.D."/>
            <person name="Simoes-Barbosa A."/>
            <person name="Brown M.T."/>
            <person name="Hayes R.D."/>
            <person name="Mukherjee M."/>
            <person name="Okumura C.Y."/>
            <person name="Schneider R."/>
            <person name="Smith A.J."/>
            <person name="Vanacova S."/>
            <person name="Villalvazo M."/>
            <person name="Haas B.J."/>
            <person name="Pertea M."/>
            <person name="Feldblyum T.V."/>
            <person name="Utterback T.R."/>
            <person name="Shu C.L."/>
            <person name="Osoegawa K."/>
            <person name="de Jong P.J."/>
            <person name="Hrdy I."/>
            <person name="Horvathova L."/>
            <person name="Zubacova Z."/>
            <person name="Dolezal P."/>
            <person name="Malik S.B."/>
            <person name="Logsdon J.M. Jr."/>
            <person name="Henze K."/>
            <person name="Gupta A."/>
            <person name="Wang C.C."/>
            <person name="Dunne R.L."/>
            <person name="Upcroft J.A."/>
            <person name="Upcroft P."/>
            <person name="White O."/>
            <person name="Salzberg S.L."/>
            <person name="Tang P."/>
            <person name="Chiu C.-H."/>
            <person name="Lee Y.-S."/>
            <person name="Embley T.M."/>
            <person name="Coombs G.H."/>
            <person name="Mottram J.C."/>
            <person name="Tachezy J."/>
            <person name="Fraser-Liggett C.M."/>
            <person name="Johnson P.J."/>
        </authorList>
    </citation>
    <scope>NUCLEOTIDE SEQUENCE [LARGE SCALE GENOMIC DNA]</scope>
    <source>
        <strain evidence="1">G3</strain>
    </source>
</reference>
<dbReference type="InParanoid" id="A2E633"/>